<evidence type="ECO:0000256" key="1">
    <source>
        <dbReference type="ARBA" id="ARBA00006620"/>
    </source>
</evidence>
<dbReference type="EMBL" id="PFAU01000027">
    <property type="protein sequence ID" value="PIR91139.1"/>
    <property type="molecule type" value="Genomic_DNA"/>
</dbReference>
<keyword evidence="6" id="KW-0694">RNA-binding</keyword>
<dbReference type="SUPFAM" id="SSF54786">
    <property type="entry name" value="YcfA/nrd intein domain"/>
    <property type="match status" value="1"/>
</dbReference>
<accession>A0A2H0UY59</accession>
<evidence type="ECO:0000313" key="9">
    <source>
        <dbReference type="Proteomes" id="UP000230882"/>
    </source>
</evidence>
<dbReference type="InterPro" id="IPR038570">
    <property type="entry name" value="HicA_sf"/>
</dbReference>
<keyword evidence="2" id="KW-1277">Toxin-antitoxin system</keyword>
<sequence>MKIFELAGFKFKRSKGDHLIYTKPGISRPIIIPKYKEIPVFVTKNNLRAAGINKP</sequence>
<proteinExistence type="inferred from homology"/>
<protein>
    <recommendedName>
        <fullName evidence="10">Type II toxin-antitoxin system HicA family toxin</fullName>
    </recommendedName>
</protein>
<dbReference type="GO" id="GO:0004519">
    <property type="term" value="F:endonuclease activity"/>
    <property type="evidence" value="ECO:0007669"/>
    <property type="project" value="UniProtKB-KW"/>
</dbReference>
<comment type="caution">
    <text evidence="8">The sequence shown here is derived from an EMBL/GenBank/DDBJ whole genome shotgun (WGS) entry which is preliminary data.</text>
</comment>
<dbReference type="InterPro" id="IPR012933">
    <property type="entry name" value="HicA_mRNA_interferase"/>
</dbReference>
<evidence type="ECO:0000256" key="7">
    <source>
        <dbReference type="ARBA" id="ARBA00023016"/>
    </source>
</evidence>
<keyword evidence="3" id="KW-0540">Nuclease</keyword>
<dbReference type="GO" id="GO:0003729">
    <property type="term" value="F:mRNA binding"/>
    <property type="evidence" value="ECO:0007669"/>
    <property type="project" value="InterPro"/>
</dbReference>
<dbReference type="Gene3D" id="3.30.920.30">
    <property type="entry name" value="Hypothetical protein"/>
    <property type="match status" value="1"/>
</dbReference>
<evidence type="ECO:0000256" key="2">
    <source>
        <dbReference type="ARBA" id="ARBA00022649"/>
    </source>
</evidence>
<evidence type="ECO:0000256" key="6">
    <source>
        <dbReference type="ARBA" id="ARBA00022884"/>
    </source>
</evidence>
<name>A0A2H0UY59_9BACT</name>
<dbReference type="GO" id="GO:0016787">
    <property type="term" value="F:hydrolase activity"/>
    <property type="evidence" value="ECO:0007669"/>
    <property type="project" value="UniProtKB-KW"/>
</dbReference>
<dbReference type="AlphaFoldDB" id="A0A2H0UY59"/>
<keyword evidence="4" id="KW-0255">Endonuclease</keyword>
<keyword evidence="5" id="KW-0378">Hydrolase</keyword>
<evidence type="ECO:0000256" key="4">
    <source>
        <dbReference type="ARBA" id="ARBA00022759"/>
    </source>
</evidence>
<evidence type="ECO:0000256" key="3">
    <source>
        <dbReference type="ARBA" id="ARBA00022722"/>
    </source>
</evidence>
<evidence type="ECO:0000313" key="8">
    <source>
        <dbReference type="EMBL" id="PIR91139.1"/>
    </source>
</evidence>
<comment type="similarity">
    <text evidence="1">Belongs to the HicA mRNA interferase family.</text>
</comment>
<dbReference type="Pfam" id="PF07927">
    <property type="entry name" value="HicA_toxin"/>
    <property type="match status" value="1"/>
</dbReference>
<reference evidence="9" key="1">
    <citation type="submission" date="2017-09" db="EMBL/GenBank/DDBJ databases">
        <title>Depth-based differentiation of microbial function through sediment-hosted aquifers and enrichment of novel symbionts in the deep terrestrial subsurface.</title>
        <authorList>
            <person name="Probst A.J."/>
            <person name="Ladd B."/>
            <person name="Jarett J.K."/>
            <person name="Geller-Mcgrath D.E."/>
            <person name="Sieber C.M.K."/>
            <person name="Emerson J.B."/>
            <person name="Anantharaman K."/>
            <person name="Thomas B.C."/>
            <person name="Malmstrom R."/>
            <person name="Stieglmeier M."/>
            <person name="Klingl A."/>
            <person name="Woyke T."/>
            <person name="Ryan C.M."/>
            <person name="Banfield J.F."/>
        </authorList>
    </citation>
    <scope>NUCLEOTIDE SEQUENCE [LARGE SCALE GENOMIC DNA]</scope>
</reference>
<keyword evidence="7" id="KW-0346">Stress response</keyword>
<evidence type="ECO:0008006" key="10">
    <source>
        <dbReference type="Google" id="ProtNLM"/>
    </source>
</evidence>
<gene>
    <name evidence="8" type="ORF">COU02_01075</name>
</gene>
<evidence type="ECO:0000256" key="5">
    <source>
        <dbReference type="ARBA" id="ARBA00022801"/>
    </source>
</evidence>
<organism evidence="8 9">
    <name type="scientific">bacterium (Candidatus Gribaldobacteria) CG10_big_fil_rev_8_21_14_0_10_37_46</name>
    <dbReference type="NCBI Taxonomy" id="2014276"/>
    <lineage>
        <taxon>Bacteria</taxon>
        <taxon>Candidatus Gribaldobacteria</taxon>
    </lineage>
</organism>
<dbReference type="Proteomes" id="UP000230882">
    <property type="component" value="Unassembled WGS sequence"/>
</dbReference>